<evidence type="ECO:0000256" key="1">
    <source>
        <dbReference type="ARBA" id="ARBA00004236"/>
    </source>
</evidence>
<dbReference type="InterPro" id="IPR038468">
    <property type="entry name" value="MmpS_C"/>
</dbReference>
<reference evidence="7 8" key="1">
    <citation type="submission" date="2018-05" db="EMBL/GenBank/DDBJ databases">
        <authorList>
            <consortium name="IHU Genomes"/>
        </authorList>
    </citation>
    <scope>NUCLEOTIDE SEQUENCE [LARGE SCALE GENOMIC DNA]</scope>
    <source>
        <strain evidence="7 8">P7335</strain>
    </source>
</reference>
<dbReference type="RefSeq" id="WP_083142535.1">
    <property type="nucleotide sequence ID" value="NZ_MVID01000004.1"/>
</dbReference>
<keyword evidence="6" id="KW-0472">Membrane</keyword>
<dbReference type="GO" id="GO:0005886">
    <property type="term" value="C:plasma membrane"/>
    <property type="evidence" value="ECO:0007669"/>
    <property type="project" value="UniProtKB-SubCell"/>
</dbReference>
<protein>
    <submittedName>
        <fullName evidence="7">Siderophore export accessory protein MmpS5</fullName>
    </submittedName>
</protein>
<evidence type="ECO:0000313" key="8">
    <source>
        <dbReference type="Proteomes" id="UP000252008"/>
    </source>
</evidence>
<sequence>MTKVLRRFWLPVVIVCAIAAGAFTVSNLRLVFGSNPVVVTPVGAGIAEDTDPKVVVYEVFGTGGTAVINYLDLDGKPQRAVDTGLPWSITLTTTAAAANVNMLAQGDGDSITCRITVDGEVKDERTATGMNAETYCLVKSA</sequence>
<dbReference type="InterPro" id="IPR008693">
    <property type="entry name" value="MmpS"/>
</dbReference>
<gene>
    <name evidence="7" type="primary">mmpS5_1</name>
    <name evidence="7" type="ORF">MPP7335_00799</name>
</gene>
<comment type="similarity">
    <text evidence="2">Belongs to the MmpS family.</text>
</comment>
<keyword evidence="5" id="KW-1133">Transmembrane helix</keyword>
<dbReference type="Pfam" id="PF05423">
    <property type="entry name" value="Mycobact_memb"/>
    <property type="match status" value="1"/>
</dbReference>
<dbReference type="Proteomes" id="UP000252008">
    <property type="component" value="Unassembled WGS sequence"/>
</dbReference>
<evidence type="ECO:0000256" key="2">
    <source>
        <dbReference type="ARBA" id="ARBA00007531"/>
    </source>
</evidence>
<organism evidence="7 8">
    <name type="scientific">Mycolicibacterium parafortuitum</name>
    <name type="common">Mycobacterium parafortuitum</name>
    <dbReference type="NCBI Taxonomy" id="39692"/>
    <lineage>
        <taxon>Bacteria</taxon>
        <taxon>Bacillati</taxon>
        <taxon>Actinomycetota</taxon>
        <taxon>Actinomycetes</taxon>
        <taxon>Mycobacteriales</taxon>
        <taxon>Mycobacteriaceae</taxon>
        <taxon>Mycolicibacterium</taxon>
    </lineage>
</organism>
<dbReference type="Gene3D" id="2.60.40.2880">
    <property type="entry name" value="MmpS1-5, C-terminal soluble domain"/>
    <property type="match status" value="1"/>
</dbReference>
<evidence type="ECO:0000256" key="4">
    <source>
        <dbReference type="ARBA" id="ARBA00022692"/>
    </source>
</evidence>
<proteinExistence type="inferred from homology"/>
<dbReference type="STRING" id="39692.BST38_06955"/>
<evidence type="ECO:0000256" key="6">
    <source>
        <dbReference type="ARBA" id="ARBA00023136"/>
    </source>
</evidence>
<comment type="subcellular location">
    <subcellularLocation>
        <location evidence="1">Cell membrane</location>
    </subcellularLocation>
</comment>
<accession>A0A375YD73</accession>
<name>A0A375YD73_MYCPF</name>
<evidence type="ECO:0000256" key="5">
    <source>
        <dbReference type="ARBA" id="ARBA00022989"/>
    </source>
</evidence>
<keyword evidence="3" id="KW-1003">Cell membrane</keyword>
<evidence type="ECO:0000256" key="3">
    <source>
        <dbReference type="ARBA" id="ARBA00022475"/>
    </source>
</evidence>
<dbReference type="EMBL" id="UEGS01000001">
    <property type="protein sequence ID" value="SRX79066.1"/>
    <property type="molecule type" value="Genomic_DNA"/>
</dbReference>
<keyword evidence="4" id="KW-0812">Transmembrane</keyword>
<keyword evidence="8" id="KW-1185">Reference proteome</keyword>
<evidence type="ECO:0000313" key="7">
    <source>
        <dbReference type="EMBL" id="SRX79066.1"/>
    </source>
</evidence>
<dbReference type="AlphaFoldDB" id="A0A375YD73"/>